<dbReference type="GO" id="GO:0005737">
    <property type="term" value="C:cytoplasm"/>
    <property type="evidence" value="ECO:0007669"/>
    <property type="project" value="UniProtKB-SubCell"/>
</dbReference>
<dbReference type="Pfam" id="PF02580">
    <property type="entry name" value="Tyr_Deacylase"/>
    <property type="match status" value="1"/>
</dbReference>
<dbReference type="NCBIfam" id="TIGR00256">
    <property type="entry name" value="D-aminoacyl-tRNA deacylase"/>
    <property type="match status" value="1"/>
</dbReference>
<organism evidence="3 4">
    <name type="scientific">Arcanobacterium bovis</name>
    <dbReference type="NCBI Taxonomy" id="2529275"/>
    <lineage>
        <taxon>Bacteria</taxon>
        <taxon>Bacillati</taxon>
        <taxon>Actinomycetota</taxon>
        <taxon>Actinomycetes</taxon>
        <taxon>Actinomycetales</taxon>
        <taxon>Actinomycetaceae</taxon>
        <taxon>Arcanobacterium</taxon>
    </lineage>
</organism>
<dbReference type="PANTHER" id="PTHR10472">
    <property type="entry name" value="D-TYROSYL-TRNA TYR DEACYLASE"/>
    <property type="match status" value="1"/>
</dbReference>
<comment type="function">
    <text evidence="2">An aminoacyl-tRNA editing enzyme that deacylates mischarged D-aminoacyl-tRNAs. Also deacylates mischarged glycyl-tRNA(Ala), protecting cells against glycine mischarging by AlaRS. Acts via tRNA-based rather than protein-based catalysis; rejects L-amino acids rather than detecting D-amino acids in the active site. By recycling D-aminoacyl-tRNA to D-amino acids and free tRNA molecules, this enzyme counteracts the toxicity associated with the formation of D-aminoacyl-tRNA entities in vivo and helps enforce protein L-homochirality.</text>
</comment>
<keyword evidence="2 3" id="KW-0378">Hydrolase</keyword>
<name>A0A4Q9V137_9ACTO</name>
<dbReference type="Gene3D" id="3.50.80.10">
    <property type="entry name" value="D-tyrosyl-tRNA(Tyr) deacylase"/>
    <property type="match status" value="1"/>
</dbReference>
<feature type="short sequence motif" description="Gly-cisPro motif, important for rejection of L-amino acids" evidence="2">
    <location>
        <begin position="147"/>
        <end position="148"/>
    </location>
</feature>
<keyword evidence="4" id="KW-1185">Reference proteome</keyword>
<keyword evidence="2" id="KW-0694">RNA-binding</keyword>
<dbReference type="HAMAP" id="MF_00518">
    <property type="entry name" value="Deacylase_Dtd"/>
    <property type="match status" value="1"/>
</dbReference>
<comment type="subcellular location">
    <subcellularLocation>
        <location evidence="2">Cytoplasm</location>
    </subcellularLocation>
</comment>
<dbReference type="EC" id="3.1.1.-" evidence="2"/>
<keyword evidence="2" id="KW-0963">Cytoplasm</keyword>
<keyword evidence="2" id="KW-0820">tRNA-binding</keyword>
<dbReference type="GO" id="GO:0000049">
    <property type="term" value="F:tRNA binding"/>
    <property type="evidence" value="ECO:0007669"/>
    <property type="project" value="UniProtKB-UniRule"/>
</dbReference>
<dbReference type="RefSeq" id="WP_131281255.1">
    <property type="nucleotide sequence ID" value="NZ_JBHSLR010000006.1"/>
</dbReference>
<comment type="domain">
    <text evidence="2">A Gly-cisPro motif from one monomer fits into the active site of the other monomer to allow specific chiral rejection of L-amino acids.</text>
</comment>
<gene>
    <name evidence="2" type="primary">dtd</name>
    <name evidence="3" type="ORF">EZJ44_05845</name>
</gene>
<dbReference type="InterPro" id="IPR003732">
    <property type="entry name" value="Daa-tRNA_deacyls_DTD"/>
</dbReference>
<dbReference type="SUPFAM" id="SSF69500">
    <property type="entry name" value="DTD-like"/>
    <property type="match status" value="1"/>
</dbReference>
<dbReference type="GO" id="GO:0106026">
    <property type="term" value="F:Gly-tRNA(Ala) deacylase activity"/>
    <property type="evidence" value="ECO:0007669"/>
    <property type="project" value="UniProtKB-UniRule"/>
</dbReference>
<evidence type="ECO:0000313" key="4">
    <source>
        <dbReference type="Proteomes" id="UP000293036"/>
    </source>
</evidence>
<accession>A0A4Q9V137</accession>
<sequence>MRAVIQRVKQASVTVIDEETGQSHQAGAIDAGLCVLLGITHDDGPEQVEKMARKIAQLKLLRSPQGSDEPNERVSVEESGASVLLVSQFTLYADVRKGRKPSWSKAAPGAVAQPLFDDVVASVRRYGIDVHTGEFGEMMDVSLVNDGPFTIIAEV</sequence>
<dbReference type="PANTHER" id="PTHR10472:SF5">
    <property type="entry name" value="D-AMINOACYL-TRNA DEACYLASE 1"/>
    <property type="match status" value="1"/>
</dbReference>
<comment type="catalytic activity">
    <reaction evidence="2">
        <text>glycyl-tRNA(Ala) + H2O = tRNA(Ala) + glycine + H(+)</text>
        <dbReference type="Rhea" id="RHEA:53744"/>
        <dbReference type="Rhea" id="RHEA-COMP:9657"/>
        <dbReference type="Rhea" id="RHEA-COMP:13640"/>
        <dbReference type="ChEBI" id="CHEBI:15377"/>
        <dbReference type="ChEBI" id="CHEBI:15378"/>
        <dbReference type="ChEBI" id="CHEBI:57305"/>
        <dbReference type="ChEBI" id="CHEBI:78442"/>
        <dbReference type="ChEBI" id="CHEBI:78522"/>
    </reaction>
</comment>
<dbReference type="EC" id="3.1.1.96" evidence="2"/>
<dbReference type="EMBL" id="SJDT01000004">
    <property type="protein sequence ID" value="TBW21466.1"/>
    <property type="molecule type" value="Genomic_DNA"/>
</dbReference>
<evidence type="ECO:0000313" key="3">
    <source>
        <dbReference type="EMBL" id="TBW21466.1"/>
    </source>
</evidence>
<comment type="similarity">
    <text evidence="1 2">Belongs to the DTD family.</text>
</comment>
<dbReference type="Proteomes" id="UP000293036">
    <property type="component" value="Unassembled WGS sequence"/>
</dbReference>
<dbReference type="InterPro" id="IPR023509">
    <property type="entry name" value="DTD-like_sf"/>
</dbReference>
<evidence type="ECO:0000256" key="2">
    <source>
        <dbReference type="HAMAP-Rule" id="MF_00518"/>
    </source>
</evidence>
<protein>
    <recommendedName>
        <fullName evidence="2">D-aminoacyl-tRNA deacylase</fullName>
        <shortName evidence="2">DTD</shortName>
        <ecNumber evidence="2">3.1.1.96</ecNumber>
    </recommendedName>
    <alternativeName>
        <fullName evidence="2">Gly-tRNA(Ala) deacylase</fullName>
        <ecNumber evidence="2">3.1.1.-</ecNumber>
    </alternativeName>
</protein>
<dbReference type="GO" id="GO:0019478">
    <property type="term" value="P:D-amino acid catabolic process"/>
    <property type="evidence" value="ECO:0007669"/>
    <property type="project" value="UniProtKB-UniRule"/>
</dbReference>
<reference evidence="3 4" key="1">
    <citation type="submission" date="2019-02" db="EMBL/GenBank/DDBJ databases">
        <title>Arcanobacterium bovis sp. nov., isolated from the milk of a cow with mastitis.</title>
        <authorList>
            <person name="Sammra O."/>
            <person name="Foster G."/>
            <person name="Hassan A."/>
            <person name="Alssahen M."/>
            <person name="Laemmler C."/>
            <person name="Borowiak M."/>
            <person name="Malorny B."/>
            <person name="Abdulmawjood A."/>
        </authorList>
    </citation>
    <scope>NUCLEOTIDE SEQUENCE [LARGE SCALE GENOMIC DNA]</scope>
    <source>
        <strain evidence="3 4">C605018/01/1</strain>
    </source>
</reference>
<dbReference type="AlphaFoldDB" id="A0A4Q9V137"/>
<proteinExistence type="inferred from homology"/>
<evidence type="ECO:0000256" key="1">
    <source>
        <dbReference type="ARBA" id="ARBA00009673"/>
    </source>
</evidence>
<dbReference type="GO" id="GO:0051500">
    <property type="term" value="F:D-tyrosyl-tRNA(Tyr) deacylase activity"/>
    <property type="evidence" value="ECO:0007669"/>
    <property type="project" value="TreeGrafter"/>
</dbReference>
<comment type="caution">
    <text evidence="3">The sequence shown here is derived from an EMBL/GenBank/DDBJ whole genome shotgun (WGS) entry which is preliminary data.</text>
</comment>
<dbReference type="OrthoDB" id="9801395at2"/>
<comment type="subunit">
    <text evidence="2">Homodimer.</text>
</comment>
<dbReference type="GO" id="GO:0043908">
    <property type="term" value="F:Ser(Gly)-tRNA(Ala) hydrolase activity"/>
    <property type="evidence" value="ECO:0007669"/>
    <property type="project" value="UniProtKB-UniRule"/>
</dbReference>
<dbReference type="FunFam" id="3.50.80.10:FF:000001">
    <property type="entry name" value="D-aminoacyl-tRNA deacylase"/>
    <property type="match status" value="1"/>
</dbReference>
<comment type="catalytic activity">
    <reaction evidence="2">
        <text>a D-aminoacyl-tRNA + H2O = a tRNA + a D-alpha-amino acid + H(+)</text>
        <dbReference type="Rhea" id="RHEA:13953"/>
        <dbReference type="Rhea" id="RHEA-COMP:10123"/>
        <dbReference type="Rhea" id="RHEA-COMP:10124"/>
        <dbReference type="ChEBI" id="CHEBI:15377"/>
        <dbReference type="ChEBI" id="CHEBI:15378"/>
        <dbReference type="ChEBI" id="CHEBI:59871"/>
        <dbReference type="ChEBI" id="CHEBI:78442"/>
        <dbReference type="ChEBI" id="CHEBI:79333"/>
        <dbReference type="EC" id="3.1.1.96"/>
    </reaction>
</comment>